<protein>
    <recommendedName>
        <fullName evidence="3">Lipoprotein</fullName>
    </recommendedName>
</protein>
<evidence type="ECO:0000313" key="1">
    <source>
        <dbReference type="EMBL" id="WNG47272.1"/>
    </source>
</evidence>
<reference evidence="1 2" key="1">
    <citation type="submission" date="2019-08" db="EMBL/GenBank/DDBJ databases">
        <title>Archangium and Cystobacter genomes.</title>
        <authorList>
            <person name="Chen I.-C.K."/>
            <person name="Wielgoss S."/>
        </authorList>
    </citation>
    <scope>NUCLEOTIDE SEQUENCE [LARGE SCALE GENOMIC DNA]</scope>
    <source>
        <strain evidence="1 2">Cbm 6</strain>
    </source>
</reference>
<dbReference type="RefSeq" id="WP_395824879.1">
    <property type="nucleotide sequence ID" value="NZ_CP043494.1"/>
</dbReference>
<keyword evidence="2" id="KW-1185">Reference proteome</keyword>
<evidence type="ECO:0000313" key="2">
    <source>
        <dbReference type="Proteomes" id="UP001611383"/>
    </source>
</evidence>
<gene>
    <name evidence="1" type="ORF">F0U60_26470</name>
</gene>
<organism evidence="1 2">
    <name type="scientific">Archangium minus</name>
    <dbReference type="NCBI Taxonomy" id="83450"/>
    <lineage>
        <taxon>Bacteria</taxon>
        <taxon>Pseudomonadati</taxon>
        <taxon>Myxococcota</taxon>
        <taxon>Myxococcia</taxon>
        <taxon>Myxococcales</taxon>
        <taxon>Cystobacterineae</taxon>
        <taxon>Archangiaceae</taxon>
        <taxon>Archangium</taxon>
    </lineage>
</organism>
<name>A0ABY9WVW6_9BACT</name>
<dbReference type="EMBL" id="CP043494">
    <property type="protein sequence ID" value="WNG47272.1"/>
    <property type="molecule type" value="Genomic_DNA"/>
</dbReference>
<proteinExistence type="predicted"/>
<sequence>MLQGYKSLVVAGLLLGPTWGLADGPKEERPDGGPIEMKNIFECLKACNASIEEAEDYCRNLPDDNKKRKALCWSAIYAGKAACQVFCRAEFGPPVRH</sequence>
<dbReference type="Proteomes" id="UP001611383">
    <property type="component" value="Chromosome"/>
</dbReference>
<evidence type="ECO:0008006" key="3">
    <source>
        <dbReference type="Google" id="ProtNLM"/>
    </source>
</evidence>
<accession>A0ABY9WVW6</accession>